<dbReference type="RefSeq" id="WP_379866895.1">
    <property type="nucleotide sequence ID" value="NZ_JBHTBW010000062.1"/>
</dbReference>
<dbReference type="InterPro" id="IPR026838">
    <property type="entry name" value="YheC/D"/>
</dbReference>
<accession>A0ABW2RPW4</accession>
<dbReference type="EMBL" id="JBHTBW010000062">
    <property type="protein sequence ID" value="MFC7442787.1"/>
    <property type="molecule type" value="Genomic_DNA"/>
</dbReference>
<dbReference type="SUPFAM" id="SSF56059">
    <property type="entry name" value="Glutathione synthetase ATP-binding domain-like"/>
    <property type="match status" value="1"/>
</dbReference>
<evidence type="ECO:0000313" key="2">
    <source>
        <dbReference type="Proteomes" id="UP001596500"/>
    </source>
</evidence>
<comment type="caution">
    <text evidence="1">The sequence shown here is derived from an EMBL/GenBank/DDBJ whole genome shotgun (WGS) entry which is preliminary data.</text>
</comment>
<protein>
    <submittedName>
        <fullName evidence="1">YheC/YheD family protein</fullName>
    </submittedName>
</protein>
<dbReference type="Proteomes" id="UP001596500">
    <property type="component" value="Unassembled WGS sequence"/>
</dbReference>
<evidence type="ECO:0000313" key="1">
    <source>
        <dbReference type="EMBL" id="MFC7442787.1"/>
    </source>
</evidence>
<gene>
    <name evidence="1" type="ORF">ACFQNG_17075</name>
</gene>
<name>A0ABW2RPW4_9BACL</name>
<dbReference type="Pfam" id="PF14398">
    <property type="entry name" value="ATPgrasp_YheCD"/>
    <property type="match status" value="1"/>
</dbReference>
<organism evidence="1 2">
    <name type="scientific">Laceyella putida</name>
    <dbReference type="NCBI Taxonomy" id="110101"/>
    <lineage>
        <taxon>Bacteria</taxon>
        <taxon>Bacillati</taxon>
        <taxon>Bacillota</taxon>
        <taxon>Bacilli</taxon>
        <taxon>Bacillales</taxon>
        <taxon>Thermoactinomycetaceae</taxon>
        <taxon>Laceyella</taxon>
    </lineage>
</organism>
<sequence length="254" mass="29807">MRLKKVGVQWDGIHQLLLHDEIIEEHLPETWLFNRESFHWMWGRYPELVLKPTGERDGAGQIKLRRVDQHRAEIQVDMKGFRMPTGELFPRLQRMTKKAKTPYLLQQAVPRAELLGLPFEVRVLVYRVEPKRAEWRVLGMLAKVMGEGEGVDPKKFKGDCLSLTEALRDSNVNHLDLKRTTETFATLSIRSAERLGQTFPRHRMLGFDFAIDPSGWVWLLEAYPKPSLPSFMEQLRKKDYSQYREVEKMVRKHG</sequence>
<proteinExistence type="predicted"/>
<reference evidence="2" key="1">
    <citation type="journal article" date="2019" name="Int. J. Syst. Evol. Microbiol.">
        <title>The Global Catalogue of Microorganisms (GCM) 10K type strain sequencing project: providing services to taxonomists for standard genome sequencing and annotation.</title>
        <authorList>
            <consortium name="The Broad Institute Genomics Platform"/>
            <consortium name="The Broad Institute Genome Sequencing Center for Infectious Disease"/>
            <person name="Wu L."/>
            <person name="Ma J."/>
        </authorList>
    </citation>
    <scope>NUCLEOTIDE SEQUENCE [LARGE SCALE GENOMIC DNA]</scope>
    <source>
        <strain evidence="2">CGMCC 1.12942</strain>
    </source>
</reference>
<keyword evidence="2" id="KW-1185">Reference proteome</keyword>